<evidence type="ECO:0000313" key="2">
    <source>
        <dbReference type="Proteomes" id="UP000269396"/>
    </source>
</evidence>
<evidence type="ECO:0000313" key="1">
    <source>
        <dbReference type="EMBL" id="VDP71848.1"/>
    </source>
</evidence>
<dbReference type="Proteomes" id="UP000269396">
    <property type="component" value="Unassembled WGS sequence"/>
</dbReference>
<protein>
    <submittedName>
        <fullName evidence="1">Uncharacterized protein</fullName>
    </submittedName>
</protein>
<name>A0A183PQH5_9TREM</name>
<accession>A0A183PQH5</accession>
<gene>
    <name evidence="1" type="ORF">SMTD_LOCUS16611</name>
</gene>
<keyword evidence="2" id="KW-1185">Reference proteome</keyword>
<dbReference type="AlphaFoldDB" id="A0A183PQH5"/>
<organism evidence="1 2">
    <name type="scientific">Schistosoma mattheei</name>
    <dbReference type="NCBI Taxonomy" id="31246"/>
    <lineage>
        <taxon>Eukaryota</taxon>
        <taxon>Metazoa</taxon>
        <taxon>Spiralia</taxon>
        <taxon>Lophotrochozoa</taxon>
        <taxon>Platyhelminthes</taxon>
        <taxon>Trematoda</taxon>
        <taxon>Digenea</taxon>
        <taxon>Strigeidida</taxon>
        <taxon>Schistosomatoidea</taxon>
        <taxon>Schistosomatidae</taxon>
        <taxon>Schistosoma</taxon>
    </lineage>
</organism>
<reference evidence="1 2" key="1">
    <citation type="submission" date="2018-11" db="EMBL/GenBank/DDBJ databases">
        <authorList>
            <consortium name="Pathogen Informatics"/>
        </authorList>
    </citation>
    <scope>NUCLEOTIDE SEQUENCE [LARGE SCALE GENOMIC DNA]</scope>
    <source>
        <strain>Denwood</strain>
        <strain evidence="2">Zambia</strain>
    </source>
</reference>
<proteinExistence type="predicted"/>
<sequence length="49" mass="5719">MSYESTSASRVIDVPPGMDWLTMISKALDLPKRETIRFDGYPMDYWSFI</sequence>
<dbReference type="EMBL" id="UZAL01037428">
    <property type="protein sequence ID" value="VDP71848.1"/>
    <property type="molecule type" value="Genomic_DNA"/>
</dbReference>